<dbReference type="GO" id="GO:0008967">
    <property type="term" value="F:phosphoglycolate phosphatase activity"/>
    <property type="evidence" value="ECO:0007669"/>
    <property type="project" value="UniProtKB-EC"/>
</dbReference>
<dbReference type="InterPro" id="IPR023198">
    <property type="entry name" value="PGP-like_dom2"/>
</dbReference>
<dbReference type="PANTHER" id="PTHR43434:SF1">
    <property type="entry name" value="PHOSPHOGLYCOLATE PHOSPHATASE"/>
    <property type="match status" value="1"/>
</dbReference>
<dbReference type="GeneID" id="93068896"/>
<evidence type="ECO:0000256" key="1">
    <source>
        <dbReference type="ARBA" id="ARBA00000830"/>
    </source>
</evidence>
<sequence>MIPGCEIKLLITDFDGTLVDTFRANYMAYRKAFEEVGLVLCETDYRCCFGYRFEKFMEVCGVTDEKKAAEIKELKSFYYPDYFKYLQVNDVLLRLLLTFKKGGGKIAVASTARRKNLDNVLRYIGVVDNFDYILAGEDVECGKPSPEIYEKVLSYFGMLPSEALIFEDSEIGIQSARNAGINYMVITQ</sequence>
<dbReference type="STRING" id="483216.BACEGG_00085"/>
<dbReference type="Proteomes" id="UP000254424">
    <property type="component" value="Unassembled WGS sequence"/>
</dbReference>
<keyword evidence="5" id="KW-0378">Hydrolase</keyword>
<organism evidence="5 6">
    <name type="scientific">Bacteroides eggerthii</name>
    <dbReference type="NCBI Taxonomy" id="28111"/>
    <lineage>
        <taxon>Bacteria</taxon>
        <taxon>Pseudomonadati</taxon>
        <taxon>Bacteroidota</taxon>
        <taxon>Bacteroidia</taxon>
        <taxon>Bacteroidales</taxon>
        <taxon>Bacteroidaceae</taxon>
        <taxon>Bacteroides</taxon>
    </lineage>
</organism>
<name>A0A380Z6U1_9BACE</name>
<dbReference type="CDD" id="cd07505">
    <property type="entry name" value="HAD_BPGM-like"/>
    <property type="match status" value="1"/>
</dbReference>
<dbReference type="InterPro" id="IPR023214">
    <property type="entry name" value="HAD_sf"/>
</dbReference>
<dbReference type="SFLD" id="SFLDS00003">
    <property type="entry name" value="Haloacid_Dehalogenase"/>
    <property type="match status" value="1"/>
</dbReference>
<accession>A0A380Z6U1</accession>
<dbReference type="EMBL" id="UFSX01000002">
    <property type="protein sequence ID" value="SUV42758.1"/>
    <property type="molecule type" value="Genomic_DNA"/>
</dbReference>
<dbReference type="Gene3D" id="3.40.50.1000">
    <property type="entry name" value="HAD superfamily/HAD-like"/>
    <property type="match status" value="1"/>
</dbReference>
<evidence type="ECO:0000256" key="4">
    <source>
        <dbReference type="ARBA" id="ARBA00013078"/>
    </source>
</evidence>
<dbReference type="PANTHER" id="PTHR43434">
    <property type="entry name" value="PHOSPHOGLYCOLATE PHOSPHATASE"/>
    <property type="match status" value="1"/>
</dbReference>
<dbReference type="Pfam" id="PF13419">
    <property type="entry name" value="HAD_2"/>
    <property type="match status" value="1"/>
</dbReference>
<evidence type="ECO:0000256" key="2">
    <source>
        <dbReference type="ARBA" id="ARBA00004818"/>
    </source>
</evidence>
<dbReference type="PRINTS" id="PR00413">
    <property type="entry name" value="HADHALOGNASE"/>
</dbReference>
<protein>
    <recommendedName>
        <fullName evidence="4">phosphoglycolate phosphatase</fullName>
        <ecNumber evidence="4">3.1.3.18</ecNumber>
    </recommendedName>
</protein>
<dbReference type="InterPro" id="IPR041492">
    <property type="entry name" value="HAD_2"/>
</dbReference>
<keyword evidence="5" id="KW-0413">Isomerase</keyword>
<dbReference type="GO" id="GO:0006281">
    <property type="term" value="P:DNA repair"/>
    <property type="evidence" value="ECO:0007669"/>
    <property type="project" value="TreeGrafter"/>
</dbReference>
<evidence type="ECO:0000313" key="5">
    <source>
        <dbReference type="EMBL" id="SUV42758.1"/>
    </source>
</evidence>
<dbReference type="EC" id="3.1.3.18" evidence="4"/>
<dbReference type="SUPFAM" id="SSF56784">
    <property type="entry name" value="HAD-like"/>
    <property type="match status" value="1"/>
</dbReference>
<gene>
    <name evidence="5" type="ORF">NCTC11155_02132</name>
</gene>
<evidence type="ECO:0000256" key="3">
    <source>
        <dbReference type="ARBA" id="ARBA00006171"/>
    </source>
</evidence>
<dbReference type="Gene3D" id="1.10.150.240">
    <property type="entry name" value="Putative phosphatase, domain 2"/>
    <property type="match status" value="1"/>
</dbReference>
<comment type="catalytic activity">
    <reaction evidence="1">
        <text>2-phosphoglycolate + H2O = glycolate + phosphate</text>
        <dbReference type="Rhea" id="RHEA:14369"/>
        <dbReference type="ChEBI" id="CHEBI:15377"/>
        <dbReference type="ChEBI" id="CHEBI:29805"/>
        <dbReference type="ChEBI" id="CHEBI:43474"/>
        <dbReference type="ChEBI" id="CHEBI:58033"/>
        <dbReference type="EC" id="3.1.3.18"/>
    </reaction>
</comment>
<dbReference type="InterPro" id="IPR036412">
    <property type="entry name" value="HAD-like_sf"/>
</dbReference>
<dbReference type="SFLD" id="SFLDG01129">
    <property type="entry name" value="C1.5:_HAD__Beta-PGM__Phosphata"/>
    <property type="match status" value="1"/>
</dbReference>
<dbReference type="RefSeq" id="WP_004288350.1">
    <property type="nucleotide sequence ID" value="NZ_CABKNQ010000020.1"/>
</dbReference>
<evidence type="ECO:0000313" key="6">
    <source>
        <dbReference type="Proteomes" id="UP000254424"/>
    </source>
</evidence>
<dbReference type="AlphaFoldDB" id="A0A380Z6U1"/>
<dbReference type="InterPro" id="IPR006439">
    <property type="entry name" value="HAD-SF_hydro_IA"/>
</dbReference>
<proteinExistence type="inferred from homology"/>
<reference evidence="5 6" key="1">
    <citation type="submission" date="2018-06" db="EMBL/GenBank/DDBJ databases">
        <authorList>
            <consortium name="Pathogen Informatics"/>
            <person name="Doyle S."/>
        </authorList>
    </citation>
    <scope>NUCLEOTIDE SEQUENCE [LARGE SCALE GENOMIC DNA]</scope>
    <source>
        <strain evidence="5 6">NCTC11155</strain>
    </source>
</reference>
<comment type="similarity">
    <text evidence="3">Belongs to the HAD-like hydrolase superfamily. CbbY/CbbZ/Gph/YieH family.</text>
</comment>
<dbReference type="NCBIfam" id="TIGR01509">
    <property type="entry name" value="HAD-SF-IA-v3"/>
    <property type="match status" value="1"/>
</dbReference>
<dbReference type="InterPro" id="IPR050155">
    <property type="entry name" value="HAD-like_hydrolase_sf"/>
</dbReference>
<dbReference type="GO" id="GO:0016853">
    <property type="term" value="F:isomerase activity"/>
    <property type="evidence" value="ECO:0007669"/>
    <property type="project" value="UniProtKB-KW"/>
</dbReference>
<comment type="pathway">
    <text evidence="2">Organic acid metabolism; glycolate biosynthesis; glycolate from 2-phosphoglycolate: step 1/1.</text>
</comment>